<dbReference type="EMBL" id="QGNW01000058">
    <property type="protein sequence ID" value="RVX05013.1"/>
    <property type="molecule type" value="Genomic_DNA"/>
</dbReference>
<sequence length="51" mass="5742">MDRNMSWPQGWVSAAPRPWFMCALLGGMAIIDRSGETLWKMNNSGLLIPYA</sequence>
<organism evidence="1 2">
    <name type="scientific">Vitis vinifera</name>
    <name type="common">Grape</name>
    <dbReference type="NCBI Taxonomy" id="29760"/>
    <lineage>
        <taxon>Eukaryota</taxon>
        <taxon>Viridiplantae</taxon>
        <taxon>Streptophyta</taxon>
        <taxon>Embryophyta</taxon>
        <taxon>Tracheophyta</taxon>
        <taxon>Spermatophyta</taxon>
        <taxon>Magnoliopsida</taxon>
        <taxon>eudicotyledons</taxon>
        <taxon>Gunneridae</taxon>
        <taxon>Pentapetalae</taxon>
        <taxon>rosids</taxon>
        <taxon>Vitales</taxon>
        <taxon>Vitaceae</taxon>
        <taxon>Viteae</taxon>
        <taxon>Vitis</taxon>
    </lineage>
</organism>
<evidence type="ECO:0000313" key="2">
    <source>
        <dbReference type="Proteomes" id="UP000288805"/>
    </source>
</evidence>
<comment type="caution">
    <text evidence="1">The sequence shown here is derived from an EMBL/GenBank/DDBJ whole genome shotgun (WGS) entry which is preliminary data.</text>
</comment>
<dbReference type="Proteomes" id="UP000288805">
    <property type="component" value="Unassembled WGS sequence"/>
</dbReference>
<reference evidence="1 2" key="1">
    <citation type="journal article" date="2018" name="PLoS Genet.">
        <title>Population sequencing reveals clonal diversity and ancestral inbreeding in the grapevine cultivar Chardonnay.</title>
        <authorList>
            <person name="Roach M.J."/>
            <person name="Johnson D.L."/>
            <person name="Bohlmann J."/>
            <person name="van Vuuren H.J."/>
            <person name="Jones S.J."/>
            <person name="Pretorius I.S."/>
            <person name="Schmidt S.A."/>
            <person name="Borneman A.R."/>
        </authorList>
    </citation>
    <scope>NUCLEOTIDE SEQUENCE [LARGE SCALE GENOMIC DNA]</scope>
    <source>
        <strain evidence="2">cv. Chardonnay</strain>
        <tissue evidence="1">Leaf</tissue>
    </source>
</reference>
<protein>
    <submittedName>
        <fullName evidence="1">Uncharacterized protein</fullName>
    </submittedName>
</protein>
<proteinExistence type="predicted"/>
<accession>A0A438J7S8</accession>
<gene>
    <name evidence="1" type="ORF">CK203_019329</name>
</gene>
<name>A0A438J7S8_VITVI</name>
<dbReference type="AlphaFoldDB" id="A0A438J7S8"/>
<evidence type="ECO:0000313" key="1">
    <source>
        <dbReference type="EMBL" id="RVX05013.1"/>
    </source>
</evidence>